<dbReference type="AlphaFoldDB" id="A0A1F8FU14"/>
<protein>
    <submittedName>
        <fullName evidence="1">Uncharacterized protein</fullName>
    </submittedName>
</protein>
<gene>
    <name evidence="1" type="ORF">A3J47_01615</name>
</gene>
<dbReference type="EMBL" id="MGJV01000003">
    <property type="protein sequence ID" value="OGN15946.1"/>
    <property type="molecule type" value="Genomic_DNA"/>
</dbReference>
<accession>A0A1F8FU14</accession>
<comment type="caution">
    <text evidence="1">The sequence shown here is derived from an EMBL/GenBank/DDBJ whole genome shotgun (WGS) entry which is preliminary data.</text>
</comment>
<reference evidence="1 2" key="1">
    <citation type="journal article" date="2016" name="Nat. Commun.">
        <title>Thousands of microbial genomes shed light on interconnected biogeochemical processes in an aquifer system.</title>
        <authorList>
            <person name="Anantharaman K."/>
            <person name="Brown C.T."/>
            <person name="Hug L.A."/>
            <person name="Sharon I."/>
            <person name="Castelle C.J."/>
            <person name="Probst A.J."/>
            <person name="Thomas B.C."/>
            <person name="Singh A."/>
            <person name="Wilkins M.J."/>
            <person name="Karaoz U."/>
            <person name="Brodie E.L."/>
            <person name="Williams K.H."/>
            <person name="Hubbard S.S."/>
            <person name="Banfield J.F."/>
        </authorList>
    </citation>
    <scope>NUCLEOTIDE SEQUENCE [LARGE SCALE GENOMIC DNA]</scope>
</reference>
<dbReference type="Proteomes" id="UP000176581">
    <property type="component" value="Unassembled WGS sequence"/>
</dbReference>
<organism evidence="1 2">
    <name type="scientific">Candidatus Yanofskybacteria bacterium RIFCSPHIGHO2_02_FULL_43_22</name>
    <dbReference type="NCBI Taxonomy" id="1802681"/>
    <lineage>
        <taxon>Bacteria</taxon>
        <taxon>Candidatus Yanofskyibacteriota</taxon>
    </lineage>
</organism>
<sequence length="161" mass="19019">MELTSITQIGIKDFTEELTGLEIKDIEIPKNIRLPNWPKAAGEVSVKLGKRDYIYPTKSQMTGMLRFVKKSHWITFIIRDDGTFQVHFRGWRRPIWSGSHEDQNIERVKALILFQQFKDELFARILQQLRRDLKSHEQVVEMVRQAFEPFIPFVVMDQLSS</sequence>
<evidence type="ECO:0000313" key="1">
    <source>
        <dbReference type="EMBL" id="OGN15946.1"/>
    </source>
</evidence>
<proteinExistence type="predicted"/>
<name>A0A1F8FU14_9BACT</name>
<evidence type="ECO:0000313" key="2">
    <source>
        <dbReference type="Proteomes" id="UP000176581"/>
    </source>
</evidence>